<dbReference type="Proteomes" id="UP000076408">
    <property type="component" value="Unassembled WGS sequence"/>
</dbReference>
<sequence>MTLRGGGAFAGGRRTSLPCLAGQLVFSKVRVRDALKCSGLHACYNVGSSVFSPIGAPIPRGTGNHPNAHLVGIGDCNGPHEPGISTLITSLPFVHTARRYYRWIFSEVSGGIPSAVPS</sequence>
<dbReference type="EnsemblMetazoa" id="ASTEI11740-RA">
    <property type="protein sequence ID" value="ASTEI11740-PA"/>
    <property type="gene ID" value="ASTEI11740"/>
</dbReference>
<protein>
    <submittedName>
        <fullName evidence="1">Uncharacterized protein</fullName>
    </submittedName>
</protein>
<organism evidence="1 2">
    <name type="scientific">Anopheles stephensi</name>
    <name type="common">Indo-Pakistan malaria mosquito</name>
    <dbReference type="NCBI Taxonomy" id="30069"/>
    <lineage>
        <taxon>Eukaryota</taxon>
        <taxon>Metazoa</taxon>
        <taxon>Ecdysozoa</taxon>
        <taxon>Arthropoda</taxon>
        <taxon>Hexapoda</taxon>
        <taxon>Insecta</taxon>
        <taxon>Pterygota</taxon>
        <taxon>Neoptera</taxon>
        <taxon>Endopterygota</taxon>
        <taxon>Diptera</taxon>
        <taxon>Nematocera</taxon>
        <taxon>Culicoidea</taxon>
        <taxon>Culicidae</taxon>
        <taxon>Anophelinae</taxon>
        <taxon>Anopheles</taxon>
    </lineage>
</organism>
<proteinExistence type="predicted"/>
<dbReference type="AlphaFoldDB" id="A0A182YTF4"/>
<name>A0A182YTF4_ANOST</name>
<evidence type="ECO:0000313" key="2">
    <source>
        <dbReference type="Proteomes" id="UP000076408"/>
    </source>
</evidence>
<keyword evidence="2" id="KW-1185">Reference proteome</keyword>
<accession>A0A182YTF4</accession>
<dbReference type="VEuPathDB" id="VectorBase:ASTEI11740"/>
<reference evidence="1" key="2">
    <citation type="submission" date="2020-05" db="UniProtKB">
        <authorList>
            <consortium name="EnsemblMetazoa"/>
        </authorList>
    </citation>
    <scope>IDENTIFICATION</scope>
    <source>
        <strain evidence="1">Indian</strain>
    </source>
</reference>
<evidence type="ECO:0000313" key="1">
    <source>
        <dbReference type="EnsemblMetazoa" id="ASTEI11740-PA"/>
    </source>
</evidence>
<reference evidence="2" key="1">
    <citation type="journal article" date="2014" name="Genome Biol.">
        <title>Genome analysis of a major urban malaria vector mosquito, Anopheles stephensi.</title>
        <authorList>
            <person name="Jiang X."/>
            <person name="Peery A."/>
            <person name="Hall A.B."/>
            <person name="Sharma A."/>
            <person name="Chen X.G."/>
            <person name="Waterhouse R.M."/>
            <person name="Komissarov A."/>
            <person name="Riehle M.M."/>
            <person name="Shouche Y."/>
            <person name="Sharakhova M.V."/>
            <person name="Lawson D."/>
            <person name="Pakpour N."/>
            <person name="Arensburger P."/>
            <person name="Davidson V.L."/>
            <person name="Eiglmeier K."/>
            <person name="Emrich S."/>
            <person name="George P."/>
            <person name="Kennedy R.C."/>
            <person name="Mane S.P."/>
            <person name="Maslen G."/>
            <person name="Oringanje C."/>
            <person name="Qi Y."/>
            <person name="Settlage R."/>
            <person name="Tojo M."/>
            <person name="Tubio J.M."/>
            <person name="Unger M.F."/>
            <person name="Wang B."/>
            <person name="Vernick K.D."/>
            <person name="Ribeiro J.M."/>
            <person name="James A.A."/>
            <person name="Michel K."/>
            <person name="Riehle M.A."/>
            <person name="Luckhart S."/>
            <person name="Sharakhov I.V."/>
            <person name="Tu Z."/>
        </authorList>
    </citation>
    <scope>NUCLEOTIDE SEQUENCE [LARGE SCALE GENOMIC DNA]</scope>
    <source>
        <strain evidence="2">Indian</strain>
    </source>
</reference>